<protein>
    <submittedName>
        <fullName evidence="5">Baseplate J protein</fullName>
    </submittedName>
</protein>
<evidence type="ECO:0000259" key="3">
    <source>
        <dbReference type="Pfam" id="PF26078"/>
    </source>
</evidence>
<dbReference type="InterPro" id="IPR058531">
    <property type="entry name" value="Baseplate_J_M"/>
</dbReference>
<dbReference type="Pfam" id="PF04865">
    <property type="entry name" value="Baseplate_J"/>
    <property type="match status" value="1"/>
</dbReference>
<feature type="domain" description="Baseplate J-like central" evidence="3">
    <location>
        <begin position="192"/>
        <end position="265"/>
    </location>
</feature>
<feature type="domain" description="Baseplate J-like C-terminal" evidence="4">
    <location>
        <begin position="272"/>
        <end position="348"/>
    </location>
</feature>
<comment type="caution">
    <text evidence="5">The sequence shown here is derived from an EMBL/GenBank/DDBJ whole genome shotgun (WGS) entry which is preliminary data.</text>
</comment>
<dbReference type="OrthoDB" id="7565172at2"/>
<dbReference type="Pfam" id="PF26079">
    <property type="entry name" value="Baseplate_J_C"/>
    <property type="match status" value="1"/>
</dbReference>
<dbReference type="EMBL" id="PQVH01000008">
    <property type="protein sequence ID" value="TFW71408.1"/>
    <property type="molecule type" value="Genomic_DNA"/>
</dbReference>
<evidence type="ECO:0000256" key="1">
    <source>
        <dbReference type="ARBA" id="ARBA00038087"/>
    </source>
</evidence>
<comment type="similarity">
    <text evidence="1">Belongs to the Mu gp47/PBSX XkdT family.</text>
</comment>
<evidence type="ECO:0000259" key="4">
    <source>
        <dbReference type="Pfam" id="PF26079"/>
    </source>
</evidence>
<keyword evidence="6" id="KW-1185">Reference proteome</keyword>
<dbReference type="Proteomes" id="UP000297706">
    <property type="component" value="Unassembled WGS sequence"/>
</dbReference>
<sequence>MPFSRPTLNEIITRTRADAQSRLSAEQMRRSDSEVYARLIAAASHELHGHLAFIASQVLYDTAEAEFLDRWASIWLTTPRKQAVVAIGDIVFTGVDGTVIPADTPVIRADGVEFTTINEVTITSGAATATIEASAAGQNGNTVAGTILSMSSPISGIDSNAVVSVGAITQGADVEDDTSLRERLVARIQQPPQGGAAHDYVTWALEVPGVTRAWVYPKELGDGTVTVRFVRDDDASLIPDAAEVLAVQEYIDALRPVTADLAVVAPVPVPLDFTLAVTPNTLSVKAAVEAELKDLLTREASPSATILLSHIREAISIAAGESNYTMMVPSADITHSTGQIAVMGVITWL</sequence>
<organism evidence="5 6">
    <name type="scientific">Methylotenera oryzisoli</name>
    <dbReference type="NCBI Taxonomy" id="2080758"/>
    <lineage>
        <taxon>Bacteria</taxon>
        <taxon>Pseudomonadati</taxon>
        <taxon>Pseudomonadota</taxon>
        <taxon>Betaproteobacteria</taxon>
        <taxon>Nitrosomonadales</taxon>
        <taxon>Methylophilaceae</taxon>
        <taxon>Methylotenera</taxon>
    </lineage>
</organism>
<reference evidence="5 6" key="1">
    <citation type="submission" date="2018-02" db="EMBL/GenBank/DDBJ databases">
        <title>A novel lanthanide dependent methylotroph, Methylotenera sp. La3113.</title>
        <authorList>
            <person name="Lv H."/>
            <person name="Tani A."/>
        </authorList>
    </citation>
    <scope>NUCLEOTIDE SEQUENCE [LARGE SCALE GENOMIC DNA]</scope>
    <source>
        <strain evidence="5 6">La3113</strain>
    </source>
</reference>
<evidence type="ECO:0000313" key="5">
    <source>
        <dbReference type="EMBL" id="TFW71408.1"/>
    </source>
</evidence>
<name>A0A4Y9VRM4_9PROT</name>
<dbReference type="InterPro" id="IPR058530">
    <property type="entry name" value="Baseplate_J-like_C"/>
</dbReference>
<gene>
    <name evidence="5" type="ORF">C3Y98_04700</name>
</gene>
<feature type="domain" description="Baseplate protein J-like barrel" evidence="2">
    <location>
        <begin position="90"/>
        <end position="163"/>
    </location>
</feature>
<dbReference type="PANTHER" id="PTHR37829:SF3">
    <property type="entry name" value="PROTEIN JAYE-RELATED"/>
    <property type="match status" value="1"/>
</dbReference>
<evidence type="ECO:0000259" key="2">
    <source>
        <dbReference type="Pfam" id="PF04865"/>
    </source>
</evidence>
<dbReference type="InterPro" id="IPR052399">
    <property type="entry name" value="Phage_Baseplate_Assmbl_Protein"/>
</dbReference>
<dbReference type="AlphaFoldDB" id="A0A4Y9VRM4"/>
<proteinExistence type="inferred from homology"/>
<evidence type="ECO:0000313" key="6">
    <source>
        <dbReference type="Proteomes" id="UP000297706"/>
    </source>
</evidence>
<dbReference type="Pfam" id="PF26078">
    <property type="entry name" value="Baseplate_J_M"/>
    <property type="match status" value="1"/>
</dbReference>
<dbReference type="PANTHER" id="PTHR37829">
    <property type="entry name" value="PHAGE-LIKE ELEMENT PBSX PROTEIN XKDT"/>
    <property type="match status" value="1"/>
</dbReference>
<dbReference type="RefSeq" id="WP_135276955.1">
    <property type="nucleotide sequence ID" value="NZ_PQVH01000008.1"/>
</dbReference>
<accession>A0A4Y9VRM4</accession>
<dbReference type="InterPro" id="IPR006949">
    <property type="entry name" value="Barrel_Baseplate_J-like"/>
</dbReference>